<gene>
    <name evidence="1" type="ORF">P5673_031411</name>
</gene>
<protein>
    <submittedName>
        <fullName evidence="1">Uncharacterized protein</fullName>
    </submittedName>
</protein>
<reference evidence="1" key="1">
    <citation type="journal article" date="2023" name="G3 (Bethesda)">
        <title>Whole genome assembly and annotation of the endangered Caribbean coral Acropora cervicornis.</title>
        <authorList>
            <person name="Selwyn J.D."/>
            <person name="Vollmer S.V."/>
        </authorList>
    </citation>
    <scope>NUCLEOTIDE SEQUENCE</scope>
    <source>
        <strain evidence="1">K2</strain>
    </source>
</reference>
<dbReference type="Proteomes" id="UP001249851">
    <property type="component" value="Unassembled WGS sequence"/>
</dbReference>
<comment type="caution">
    <text evidence="1">The sequence shown here is derived from an EMBL/GenBank/DDBJ whole genome shotgun (WGS) entry which is preliminary data.</text>
</comment>
<name>A0AAD9PT59_ACRCE</name>
<reference evidence="1" key="2">
    <citation type="journal article" date="2023" name="Science">
        <title>Genomic signatures of disease resistance in endangered staghorn corals.</title>
        <authorList>
            <person name="Vollmer S.V."/>
            <person name="Selwyn J.D."/>
            <person name="Despard B.A."/>
            <person name="Roesel C.L."/>
        </authorList>
    </citation>
    <scope>NUCLEOTIDE SEQUENCE</scope>
    <source>
        <strain evidence="1">K2</strain>
    </source>
</reference>
<dbReference type="AlphaFoldDB" id="A0AAD9PT59"/>
<proteinExistence type="predicted"/>
<dbReference type="EMBL" id="JARQWQ010000147">
    <property type="protein sequence ID" value="KAK2548428.1"/>
    <property type="molecule type" value="Genomic_DNA"/>
</dbReference>
<keyword evidence="2" id="KW-1185">Reference proteome</keyword>
<evidence type="ECO:0000313" key="1">
    <source>
        <dbReference type="EMBL" id="KAK2548428.1"/>
    </source>
</evidence>
<evidence type="ECO:0000313" key="2">
    <source>
        <dbReference type="Proteomes" id="UP001249851"/>
    </source>
</evidence>
<sequence length="135" mass="15447">MLPVNLRMDRGTEISKLATIHVYLLNQYGLMDDPTDSIIYGPRAMMAKREYDPLNSTDRQLLVYVFIPIAQRECDIFVKYWNSHRIRGQVELPTRVPEHTFSFPEQCGGKNMGIMLSKDHLTEVAELSGVTDGDN</sequence>
<accession>A0AAD9PT59</accession>
<organism evidence="1 2">
    <name type="scientific">Acropora cervicornis</name>
    <name type="common">Staghorn coral</name>
    <dbReference type="NCBI Taxonomy" id="6130"/>
    <lineage>
        <taxon>Eukaryota</taxon>
        <taxon>Metazoa</taxon>
        <taxon>Cnidaria</taxon>
        <taxon>Anthozoa</taxon>
        <taxon>Hexacorallia</taxon>
        <taxon>Scleractinia</taxon>
        <taxon>Astrocoeniina</taxon>
        <taxon>Acroporidae</taxon>
        <taxon>Acropora</taxon>
    </lineage>
</organism>